<feature type="compositionally biased region" description="Basic and acidic residues" evidence="14">
    <location>
        <begin position="114"/>
        <end position="125"/>
    </location>
</feature>
<dbReference type="PROSITE" id="PS51192">
    <property type="entry name" value="HELICASE_ATP_BIND_1"/>
    <property type="match status" value="1"/>
</dbReference>
<feature type="region of interest" description="Disordered" evidence="14">
    <location>
        <begin position="233"/>
        <end position="252"/>
    </location>
</feature>
<dbReference type="PROSITE" id="PS51195">
    <property type="entry name" value="Q_MOTIF"/>
    <property type="match status" value="1"/>
</dbReference>
<evidence type="ECO:0000256" key="4">
    <source>
        <dbReference type="ARBA" id="ARBA00022741"/>
    </source>
</evidence>
<feature type="compositionally biased region" description="Basic and acidic residues" evidence="14">
    <location>
        <begin position="688"/>
        <end position="704"/>
    </location>
</feature>
<feature type="compositionally biased region" description="Acidic residues" evidence="14">
    <location>
        <begin position="177"/>
        <end position="204"/>
    </location>
</feature>
<dbReference type="GO" id="GO:0005634">
    <property type="term" value="C:nucleus"/>
    <property type="evidence" value="ECO:0007669"/>
    <property type="project" value="UniProtKB-SubCell"/>
</dbReference>
<dbReference type="OrthoDB" id="10259843at2759"/>
<dbReference type="InterPro" id="IPR050079">
    <property type="entry name" value="DEAD_box_RNA_helicase"/>
</dbReference>
<dbReference type="GO" id="GO:0003723">
    <property type="term" value="F:RNA binding"/>
    <property type="evidence" value="ECO:0007669"/>
    <property type="project" value="UniProtKB-KW"/>
</dbReference>
<keyword evidence="9" id="KW-0539">Nucleus</keyword>
<feature type="domain" description="DEAD-box RNA helicase Q" evidence="17">
    <location>
        <begin position="250"/>
        <end position="278"/>
    </location>
</feature>
<evidence type="ECO:0000256" key="12">
    <source>
        <dbReference type="RuleBase" id="RU000492"/>
    </source>
</evidence>
<protein>
    <recommendedName>
        <fullName evidence="2">RNA helicase</fullName>
        <ecNumber evidence="2">3.6.4.13</ecNumber>
    </recommendedName>
</protein>
<accession>A0A8K0TN03</accession>
<feature type="region of interest" description="Disordered" evidence="14">
    <location>
        <begin position="1"/>
        <end position="78"/>
    </location>
</feature>
<feature type="coiled-coil region" evidence="13">
    <location>
        <begin position="631"/>
        <end position="671"/>
    </location>
</feature>
<evidence type="ECO:0000256" key="6">
    <source>
        <dbReference type="ARBA" id="ARBA00022806"/>
    </source>
</evidence>
<feature type="compositionally biased region" description="Acidic residues" evidence="14">
    <location>
        <begin position="138"/>
        <end position="166"/>
    </location>
</feature>
<feature type="compositionally biased region" description="Basic and acidic residues" evidence="14">
    <location>
        <begin position="722"/>
        <end position="737"/>
    </location>
</feature>
<name>A0A8K0TN03_9PEZI</name>
<evidence type="ECO:0000256" key="8">
    <source>
        <dbReference type="ARBA" id="ARBA00022884"/>
    </source>
</evidence>
<keyword evidence="5 12" id="KW-0378">Hydrolase</keyword>
<keyword evidence="13" id="KW-0175">Coiled coil</keyword>
<dbReference type="InterPro" id="IPR000629">
    <property type="entry name" value="RNA-helicase_DEAD-box_CS"/>
</dbReference>
<evidence type="ECO:0000256" key="2">
    <source>
        <dbReference type="ARBA" id="ARBA00012552"/>
    </source>
</evidence>
<feature type="short sequence motif" description="Q motif" evidence="11">
    <location>
        <begin position="250"/>
        <end position="278"/>
    </location>
</feature>
<dbReference type="GO" id="GO:0016787">
    <property type="term" value="F:hydrolase activity"/>
    <property type="evidence" value="ECO:0007669"/>
    <property type="project" value="UniProtKB-KW"/>
</dbReference>
<proteinExistence type="inferred from homology"/>
<evidence type="ECO:0000313" key="18">
    <source>
        <dbReference type="EMBL" id="KAH7374800.1"/>
    </source>
</evidence>
<dbReference type="SMART" id="SM00490">
    <property type="entry name" value="HELICc"/>
    <property type="match status" value="1"/>
</dbReference>
<sequence length="781" mass="85833">MAPTQKRKPAEDDFVFTLSDHEGEVSEEEKTPAPPPKKKAKTTKKGKAGKGKRKEVEEPEEEAPEGVWGHNDEDDGALNSDFEFIQEGAQEFGEADFEGWGFDGAKPGVSAQKKGVDLDDIIQRRLEKKKAAKKEAKEEEDAPEADEEEAANDMDIDLDDDDDGVLADDAFGMGAQEGDDEEDDEEESQAGDDEDDDAASDDDSVATPVDHPEDQDMASDDEDDAEEQAKRDAFFAPEEPAKPGKKNLGNTFQGMSLSRPILRGLAGVGFTKPTPIQAKSIPIALMGKDVVGGAVTGSGKTGAFVVPILERLLYRPKKVPTSRVVILLPTRELAIQCHAVAVKLAAYTDIKFSLAVGGLSLKMQEQELKLRPDVIIATPGRFIDHMRNSASFAVDGVEILVLDEADRMLEDGFADELNEILTTLPKSRQTMLFSATMTSSVDTLIRVGMNTPARIMVDSQKKTVVTLTQEFIRLRPGREDKRMGYLLHICKTLYTERVIVFFRQKKDAHRARIIFGLLGLSCAELHGSLNQTQRIQSVEDFRDGKVNYLLATDLASRGLDIKGIDTVINYEAPQKLEIYVHRVGRTARAGRSGVAVTLAAEPDRKVVKAAVKAGKAQGAKILSRVVEAADADQWQGRVDELDAEVEEIMVEEKEERELAQVEMQVKKGENLIRHEDEIKARPRRTWFESEKDKKAAKEAGKAELNDGEGAARKKKAAGGKMSNKDRKKLDSKAERAEAPTWKKGKAERAGKGAVLDVKKPKGKKKPMGPVKGKAMKPRGKR</sequence>
<dbReference type="PROSITE" id="PS00039">
    <property type="entry name" value="DEAD_ATP_HELICASE"/>
    <property type="match status" value="1"/>
</dbReference>
<evidence type="ECO:0000259" key="15">
    <source>
        <dbReference type="PROSITE" id="PS51192"/>
    </source>
</evidence>
<dbReference type="GO" id="GO:0005524">
    <property type="term" value="F:ATP binding"/>
    <property type="evidence" value="ECO:0007669"/>
    <property type="project" value="UniProtKB-KW"/>
</dbReference>
<dbReference type="GO" id="GO:0010467">
    <property type="term" value="P:gene expression"/>
    <property type="evidence" value="ECO:0007669"/>
    <property type="project" value="UniProtKB-ARBA"/>
</dbReference>
<dbReference type="Proteomes" id="UP000813385">
    <property type="component" value="Unassembled WGS sequence"/>
</dbReference>
<dbReference type="GO" id="GO:0003724">
    <property type="term" value="F:RNA helicase activity"/>
    <property type="evidence" value="ECO:0007669"/>
    <property type="project" value="UniProtKB-EC"/>
</dbReference>
<dbReference type="InterPro" id="IPR014014">
    <property type="entry name" value="RNA_helicase_DEAD_Q_motif"/>
</dbReference>
<evidence type="ECO:0000259" key="17">
    <source>
        <dbReference type="PROSITE" id="PS51195"/>
    </source>
</evidence>
<feature type="compositionally biased region" description="Basic and acidic residues" evidence="14">
    <location>
        <begin position="19"/>
        <end position="31"/>
    </location>
</feature>
<evidence type="ECO:0000256" key="11">
    <source>
        <dbReference type="PROSITE-ProRule" id="PRU00552"/>
    </source>
</evidence>
<feature type="compositionally biased region" description="Acidic residues" evidence="14">
    <location>
        <begin position="213"/>
        <end position="226"/>
    </location>
</feature>
<feature type="domain" description="Helicase C-terminal" evidence="16">
    <location>
        <begin position="485"/>
        <end position="649"/>
    </location>
</feature>
<dbReference type="SUPFAM" id="SSF52540">
    <property type="entry name" value="P-loop containing nucleoside triphosphate hydrolases"/>
    <property type="match status" value="1"/>
</dbReference>
<evidence type="ECO:0000256" key="14">
    <source>
        <dbReference type="SAM" id="MobiDB-lite"/>
    </source>
</evidence>
<dbReference type="GO" id="GO:0005829">
    <property type="term" value="C:cytosol"/>
    <property type="evidence" value="ECO:0007669"/>
    <property type="project" value="TreeGrafter"/>
</dbReference>
<feature type="region of interest" description="Disordered" evidence="14">
    <location>
        <begin position="688"/>
        <end position="781"/>
    </location>
</feature>
<evidence type="ECO:0000313" key="19">
    <source>
        <dbReference type="Proteomes" id="UP000813385"/>
    </source>
</evidence>
<organism evidence="18 19">
    <name type="scientific">Plectosphaerella cucumerina</name>
    <dbReference type="NCBI Taxonomy" id="40658"/>
    <lineage>
        <taxon>Eukaryota</taxon>
        <taxon>Fungi</taxon>
        <taxon>Dikarya</taxon>
        <taxon>Ascomycota</taxon>
        <taxon>Pezizomycotina</taxon>
        <taxon>Sordariomycetes</taxon>
        <taxon>Hypocreomycetidae</taxon>
        <taxon>Glomerellales</taxon>
        <taxon>Plectosphaerellaceae</taxon>
        <taxon>Plectosphaerella</taxon>
    </lineage>
</organism>
<dbReference type="PROSITE" id="PS51194">
    <property type="entry name" value="HELICASE_CTER"/>
    <property type="match status" value="1"/>
</dbReference>
<dbReference type="AlphaFoldDB" id="A0A8K0TN03"/>
<comment type="catalytic activity">
    <reaction evidence="10">
        <text>ATP + H2O = ADP + phosphate + H(+)</text>
        <dbReference type="Rhea" id="RHEA:13065"/>
        <dbReference type="ChEBI" id="CHEBI:15377"/>
        <dbReference type="ChEBI" id="CHEBI:15378"/>
        <dbReference type="ChEBI" id="CHEBI:30616"/>
        <dbReference type="ChEBI" id="CHEBI:43474"/>
        <dbReference type="ChEBI" id="CHEBI:456216"/>
        <dbReference type="EC" id="3.6.4.13"/>
    </reaction>
</comment>
<keyword evidence="19" id="KW-1185">Reference proteome</keyword>
<dbReference type="CDD" id="cd17947">
    <property type="entry name" value="DEADc_DDX27"/>
    <property type="match status" value="1"/>
</dbReference>
<feature type="region of interest" description="Disordered" evidence="14">
    <location>
        <begin position="97"/>
        <end position="228"/>
    </location>
</feature>
<dbReference type="GO" id="GO:0042254">
    <property type="term" value="P:ribosome biogenesis"/>
    <property type="evidence" value="ECO:0007669"/>
    <property type="project" value="UniProtKB-KW"/>
</dbReference>
<dbReference type="PANTHER" id="PTHR47959">
    <property type="entry name" value="ATP-DEPENDENT RNA HELICASE RHLE-RELATED"/>
    <property type="match status" value="1"/>
</dbReference>
<dbReference type="CDD" id="cd18787">
    <property type="entry name" value="SF2_C_DEAD"/>
    <property type="match status" value="1"/>
</dbReference>
<dbReference type="SMART" id="SM00487">
    <property type="entry name" value="DEXDc"/>
    <property type="match status" value="1"/>
</dbReference>
<evidence type="ECO:0000256" key="3">
    <source>
        <dbReference type="ARBA" id="ARBA00022517"/>
    </source>
</evidence>
<evidence type="ECO:0000259" key="16">
    <source>
        <dbReference type="PROSITE" id="PS51194"/>
    </source>
</evidence>
<evidence type="ECO:0000256" key="7">
    <source>
        <dbReference type="ARBA" id="ARBA00022840"/>
    </source>
</evidence>
<keyword evidence="4 12" id="KW-0547">Nucleotide-binding</keyword>
<reference evidence="18" key="1">
    <citation type="journal article" date="2021" name="Nat. Commun.">
        <title>Genetic determinants of endophytism in the Arabidopsis root mycobiome.</title>
        <authorList>
            <person name="Mesny F."/>
            <person name="Miyauchi S."/>
            <person name="Thiergart T."/>
            <person name="Pickel B."/>
            <person name="Atanasova L."/>
            <person name="Karlsson M."/>
            <person name="Huettel B."/>
            <person name="Barry K.W."/>
            <person name="Haridas S."/>
            <person name="Chen C."/>
            <person name="Bauer D."/>
            <person name="Andreopoulos W."/>
            <person name="Pangilinan J."/>
            <person name="LaButti K."/>
            <person name="Riley R."/>
            <person name="Lipzen A."/>
            <person name="Clum A."/>
            <person name="Drula E."/>
            <person name="Henrissat B."/>
            <person name="Kohler A."/>
            <person name="Grigoriev I.V."/>
            <person name="Martin F.M."/>
            <person name="Hacquard S."/>
        </authorList>
    </citation>
    <scope>NUCLEOTIDE SEQUENCE</scope>
    <source>
        <strain evidence="18">MPI-CAGE-AT-0016</strain>
    </source>
</reference>
<dbReference type="EMBL" id="JAGPXD010000001">
    <property type="protein sequence ID" value="KAH7374800.1"/>
    <property type="molecule type" value="Genomic_DNA"/>
</dbReference>
<feature type="compositionally biased region" description="Low complexity" evidence="14">
    <location>
        <begin position="167"/>
        <end position="176"/>
    </location>
</feature>
<keyword evidence="7 12" id="KW-0067">ATP-binding</keyword>
<dbReference type="InterPro" id="IPR011545">
    <property type="entry name" value="DEAD/DEAH_box_helicase_dom"/>
</dbReference>
<comment type="subcellular location">
    <subcellularLocation>
        <location evidence="1">Nucleus</location>
    </subcellularLocation>
</comment>
<dbReference type="Pfam" id="PF00270">
    <property type="entry name" value="DEAD"/>
    <property type="match status" value="1"/>
</dbReference>
<evidence type="ECO:0000256" key="5">
    <source>
        <dbReference type="ARBA" id="ARBA00022801"/>
    </source>
</evidence>
<dbReference type="Pfam" id="PF00271">
    <property type="entry name" value="Helicase_C"/>
    <property type="match status" value="1"/>
</dbReference>
<evidence type="ECO:0000256" key="9">
    <source>
        <dbReference type="ARBA" id="ARBA00023242"/>
    </source>
</evidence>
<comment type="similarity">
    <text evidence="12">Belongs to the DEAD box helicase family.</text>
</comment>
<keyword evidence="3" id="KW-0690">Ribosome biogenesis</keyword>
<keyword evidence="6 12" id="KW-0347">Helicase</keyword>
<feature type="domain" description="Helicase ATP-binding" evidence="15">
    <location>
        <begin position="281"/>
        <end position="455"/>
    </location>
</feature>
<dbReference type="InterPro" id="IPR001650">
    <property type="entry name" value="Helicase_C-like"/>
</dbReference>
<gene>
    <name evidence="18" type="ORF">B0T11DRAFT_269203</name>
</gene>
<dbReference type="InterPro" id="IPR027417">
    <property type="entry name" value="P-loop_NTPase"/>
</dbReference>
<dbReference type="EC" id="3.6.4.13" evidence="2"/>
<evidence type="ECO:0000256" key="1">
    <source>
        <dbReference type="ARBA" id="ARBA00004123"/>
    </source>
</evidence>
<dbReference type="PANTHER" id="PTHR47959:SF1">
    <property type="entry name" value="ATP-DEPENDENT RNA HELICASE DBPA"/>
    <property type="match status" value="1"/>
</dbReference>
<feature type="compositionally biased region" description="Basic residues" evidence="14">
    <location>
        <begin position="36"/>
        <end position="53"/>
    </location>
</feature>
<dbReference type="Gene3D" id="3.40.50.300">
    <property type="entry name" value="P-loop containing nucleotide triphosphate hydrolases"/>
    <property type="match status" value="2"/>
</dbReference>
<evidence type="ECO:0000256" key="13">
    <source>
        <dbReference type="SAM" id="Coils"/>
    </source>
</evidence>
<keyword evidence="8" id="KW-0694">RNA-binding</keyword>
<evidence type="ECO:0000256" key="10">
    <source>
        <dbReference type="ARBA" id="ARBA00047984"/>
    </source>
</evidence>
<comment type="caution">
    <text evidence="18">The sequence shown here is derived from an EMBL/GenBank/DDBJ whole genome shotgun (WGS) entry which is preliminary data.</text>
</comment>
<dbReference type="InterPro" id="IPR014001">
    <property type="entry name" value="Helicase_ATP-bd"/>
</dbReference>